<sequence>MDFHVLGDYSIKQDHPDGWLVWSNSNNTVSVTMRPCLSICGGSHCVVHEWQRNLDVDNQALVQKGLAPQSPRFLLT</sequence>
<gene>
    <name evidence="1" type="ORF">LENED_009167</name>
</gene>
<dbReference type="Proteomes" id="UP000188533">
    <property type="component" value="Unassembled WGS sequence"/>
</dbReference>
<comment type="caution">
    <text evidence="1">The sequence shown here is derived from an EMBL/GenBank/DDBJ whole genome shotgun (WGS) entry which is preliminary data.</text>
</comment>
<organism evidence="1 2">
    <name type="scientific">Lentinula edodes</name>
    <name type="common">Shiitake mushroom</name>
    <name type="synonym">Lentinus edodes</name>
    <dbReference type="NCBI Taxonomy" id="5353"/>
    <lineage>
        <taxon>Eukaryota</taxon>
        <taxon>Fungi</taxon>
        <taxon>Dikarya</taxon>
        <taxon>Basidiomycota</taxon>
        <taxon>Agaricomycotina</taxon>
        <taxon>Agaricomycetes</taxon>
        <taxon>Agaricomycetidae</taxon>
        <taxon>Agaricales</taxon>
        <taxon>Marasmiineae</taxon>
        <taxon>Omphalotaceae</taxon>
        <taxon>Lentinula</taxon>
    </lineage>
</organism>
<accession>A0A1Q3EJ20</accession>
<dbReference type="AlphaFoldDB" id="A0A1Q3EJ20"/>
<evidence type="ECO:0000313" key="1">
    <source>
        <dbReference type="EMBL" id="GAW07192.1"/>
    </source>
</evidence>
<keyword evidence="2" id="KW-1185">Reference proteome</keyword>
<reference evidence="1 2" key="2">
    <citation type="submission" date="2017-02" db="EMBL/GenBank/DDBJ databases">
        <title>A genome survey and senescence transcriptome analysis in Lentinula edodes.</title>
        <authorList>
            <person name="Sakamoto Y."/>
            <person name="Nakade K."/>
            <person name="Sato S."/>
            <person name="Yoshida Y."/>
            <person name="Miyazaki K."/>
            <person name="Natsume S."/>
            <person name="Konno N."/>
        </authorList>
    </citation>
    <scope>NUCLEOTIDE SEQUENCE [LARGE SCALE GENOMIC DNA]</scope>
    <source>
        <strain evidence="1 2">NBRC 111202</strain>
    </source>
</reference>
<dbReference type="EMBL" id="BDGU01000407">
    <property type="protein sequence ID" value="GAW07192.1"/>
    <property type="molecule type" value="Genomic_DNA"/>
</dbReference>
<protein>
    <submittedName>
        <fullName evidence="1">Uncharacterized protein</fullName>
    </submittedName>
</protein>
<reference evidence="1 2" key="1">
    <citation type="submission" date="2016-08" db="EMBL/GenBank/DDBJ databases">
        <authorList>
            <consortium name="Lentinula edodes genome sequencing consortium"/>
            <person name="Sakamoto Y."/>
            <person name="Nakade K."/>
            <person name="Sato S."/>
            <person name="Yoshida Y."/>
            <person name="Miyazaki K."/>
            <person name="Natsume S."/>
            <person name="Konno N."/>
        </authorList>
    </citation>
    <scope>NUCLEOTIDE SEQUENCE [LARGE SCALE GENOMIC DNA]</scope>
    <source>
        <strain evidence="1 2">NBRC 111202</strain>
    </source>
</reference>
<evidence type="ECO:0000313" key="2">
    <source>
        <dbReference type="Proteomes" id="UP000188533"/>
    </source>
</evidence>
<name>A0A1Q3EJ20_LENED</name>
<proteinExistence type="predicted"/>